<feature type="signal peptide" evidence="1">
    <location>
        <begin position="1"/>
        <end position="26"/>
    </location>
</feature>
<name>Q3AQY0_CHLCH</name>
<reference evidence="2" key="1">
    <citation type="submission" date="2005-08" db="EMBL/GenBank/DDBJ databases">
        <title>Complete sequence of Chlorobium chlorochromatii CaD3.</title>
        <authorList>
            <person name="Copeland A."/>
            <person name="Lucas S."/>
            <person name="Lapidus A."/>
            <person name="Barry K."/>
            <person name="Detter J.C."/>
            <person name="Glavina T."/>
            <person name="Hammon N."/>
            <person name="Israni S."/>
            <person name="Pitluck S."/>
            <person name="Bryant D."/>
            <person name="Schmutz J."/>
            <person name="Larimer F."/>
            <person name="Land M."/>
            <person name="Kyrpides N."/>
            <person name="Ivanova N."/>
            <person name="Richardson P."/>
        </authorList>
    </citation>
    <scope>NUCLEOTIDE SEQUENCE [LARGE SCALE GENOMIC DNA]</scope>
    <source>
        <strain evidence="2">CaD3</strain>
    </source>
</reference>
<keyword evidence="1" id="KW-0732">Signal</keyword>
<dbReference type="HOGENOM" id="CLU_1014919_0_0_10"/>
<organism evidence="2">
    <name type="scientific">Chlorobium chlorochromatii (strain CaD3)</name>
    <dbReference type="NCBI Taxonomy" id="340177"/>
    <lineage>
        <taxon>Bacteria</taxon>
        <taxon>Pseudomonadati</taxon>
        <taxon>Chlorobiota</taxon>
        <taxon>Chlorobiia</taxon>
        <taxon>Chlorobiales</taxon>
        <taxon>Chlorobiaceae</taxon>
        <taxon>Chlorobium/Pelodictyon group</taxon>
        <taxon>Chlorobium</taxon>
    </lineage>
</organism>
<evidence type="ECO:0000256" key="1">
    <source>
        <dbReference type="SAM" id="SignalP"/>
    </source>
</evidence>
<dbReference type="eggNOG" id="ENOG502ZCFG">
    <property type="taxonomic scope" value="Bacteria"/>
</dbReference>
<dbReference type="Pfam" id="PF06727">
    <property type="entry name" value="DUF1207"/>
    <property type="match status" value="1"/>
</dbReference>
<feature type="chain" id="PRO_5004223851" description="DUF1207 domain-containing protein" evidence="1">
    <location>
        <begin position="27"/>
        <end position="289"/>
    </location>
</feature>
<dbReference type="AlphaFoldDB" id="Q3AQY0"/>
<gene>
    <name evidence="2" type="ordered locus">Cag_1335</name>
</gene>
<accession>Q3AQY0</accession>
<evidence type="ECO:0000313" key="2">
    <source>
        <dbReference type="EMBL" id="ABB28595.1"/>
    </source>
</evidence>
<dbReference type="STRING" id="340177.Cag_1335"/>
<evidence type="ECO:0008006" key="3">
    <source>
        <dbReference type="Google" id="ProtNLM"/>
    </source>
</evidence>
<dbReference type="EMBL" id="CP000108">
    <property type="protein sequence ID" value="ABB28595.1"/>
    <property type="molecule type" value="Genomic_DNA"/>
</dbReference>
<sequence>MIKPFLQRTLPLLATLPFFATPTAQAATPLHAAKSAHFAPLLADPLEPRVAVEPFLGEKSLQLDIGTTEELYRNDKGTFAAGVDFATWSLLRRSNNFKFPVDAIDYLFGVNASWKMPLQNSSLPFDDFNVRARLSHISAHFEDGHYQNGQWLQQAEWQGTIPFVYSREFVNVVLALSAPEHRIYTGYQYLYNALPSGINPHSWQAGVEIATTNTTYVAADMKLLPIWQTKQAETEGFRASWNFQAGMRLKGKQADKVRLVANYYTGMSRHGMYFYHPENYSTIGAIIDF</sequence>
<proteinExistence type="predicted"/>
<protein>
    <recommendedName>
        <fullName evidence="3">DUF1207 domain-containing protein</fullName>
    </recommendedName>
</protein>
<dbReference type="InterPro" id="IPR009599">
    <property type="entry name" value="DUF1207"/>
</dbReference>
<dbReference type="OrthoDB" id="597193at2"/>
<dbReference type="KEGG" id="cch:Cag_1335"/>